<dbReference type="EMBL" id="MLAK01001327">
    <property type="protein sequence ID" value="OHS94304.1"/>
    <property type="molecule type" value="Genomic_DNA"/>
</dbReference>
<feature type="compositionally biased region" description="Polar residues" evidence="2">
    <location>
        <begin position="452"/>
        <end position="463"/>
    </location>
</feature>
<reference evidence="3" key="1">
    <citation type="submission" date="2016-10" db="EMBL/GenBank/DDBJ databases">
        <authorList>
            <person name="Benchimol M."/>
            <person name="Almeida L.G."/>
            <person name="Vasconcelos A.T."/>
            <person name="Perreira-Neves A."/>
            <person name="Rosa I.A."/>
            <person name="Tasca T."/>
            <person name="Bogo M.R."/>
            <person name="de Souza W."/>
        </authorList>
    </citation>
    <scope>NUCLEOTIDE SEQUENCE [LARGE SCALE GENOMIC DNA]</scope>
    <source>
        <strain evidence="3">K</strain>
    </source>
</reference>
<evidence type="ECO:0000313" key="3">
    <source>
        <dbReference type="EMBL" id="OHS94304.1"/>
    </source>
</evidence>
<feature type="compositionally biased region" description="Low complexity" evidence="2">
    <location>
        <begin position="289"/>
        <end position="315"/>
    </location>
</feature>
<feature type="compositionally biased region" description="Polar residues" evidence="2">
    <location>
        <begin position="414"/>
        <end position="427"/>
    </location>
</feature>
<feature type="coiled-coil region" evidence="1">
    <location>
        <begin position="104"/>
        <end position="131"/>
    </location>
</feature>
<evidence type="ECO:0000256" key="2">
    <source>
        <dbReference type="SAM" id="MobiDB-lite"/>
    </source>
</evidence>
<keyword evidence="1" id="KW-0175">Coiled coil</keyword>
<dbReference type="AlphaFoldDB" id="A0A1J4J4N3"/>
<dbReference type="RefSeq" id="XP_068347441.1">
    <property type="nucleotide sequence ID" value="XM_068512662.1"/>
</dbReference>
<evidence type="ECO:0000256" key="1">
    <source>
        <dbReference type="SAM" id="Coils"/>
    </source>
</evidence>
<gene>
    <name evidence="3" type="ORF">TRFO_39462</name>
</gene>
<feature type="region of interest" description="Disordered" evidence="2">
    <location>
        <begin position="407"/>
        <end position="439"/>
    </location>
</feature>
<feature type="compositionally biased region" description="Basic residues" evidence="2">
    <location>
        <begin position="316"/>
        <end position="339"/>
    </location>
</feature>
<protein>
    <submittedName>
        <fullName evidence="3">Uncharacterized protein</fullName>
    </submittedName>
</protein>
<feature type="region of interest" description="Disordered" evidence="2">
    <location>
        <begin position="452"/>
        <end position="477"/>
    </location>
</feature>
<sequence length="565" mass="65812">MATTSVLPPIHPQGTSLLSKSAPVSPKITRRKATTTSGRLPPASRTTLALNPDFNEFTDPAELDVQQRDLRSQIAEMRRSLIPYKEELKELSYLTDPTTYDPQIKTMRTSMQDLKREQKELDEELANLRRTIQGSVYSQNDIQNDALKQKFHQKSIVLERVEKELSKQKGKLDKIMDSERREEIIRLNKESKKQSKKLDELKKEGEQLYYDYMKRLSIVGATQTTEEKGVSSYKKKLADEEYKRDKKLKELRVMRNEHEKKVRDLKEQIEAKNKIAKMRQERENVLQGRSSVSEPSYYSSRSPRSNRSNRYGNKNNSKRRTNRKGNSRRIRRRKSKTAKSRYDMDDDNYGNYAKSCPAKMQPKKKLGNVSTMFDDEDTVPHFDYDLFGMPESRKYTFRNLFEEAFEPSERKASATAQANKSGQNPDNGKNDTFDNISECNSSGVYEQSTIKIQIQEPNKTNRNPPSPRPQKSKFVAQSQPMNRITSIMNNNIDDDDYYYDYDDYDEFDDDGEMKPAQKELLVPEAGEIIGMNHQDFAVPHFDYDMFGMPVVKRRSTFRNMFDEAF</sequence>
<dbReference type="Proteomes" id="UP000179807">
    <property type="component" value="Unassembled WGS sequence"/>
</dbReference>
<accession>A0A1J4J4N3</accession>
<dbReference type="VEuPathDB" id="TrichDB:TRFO_39462"/>
<organism evidence="3 4">
    <name type="scientific">Tritrichomonas foetus</name>
    <dbReference type="NCBI Taxonomy" id="1144522"/>
    <lineage>
        <taxon>Eukaryota</taxon>
        <taxon>Metamonada</taxon>
        <taxon>Parabasalia</taxon>
        <taxon>Tritrichomonadida</taxon>
        <taxon>Tritrichomonadidae</taxon>
        <taxon>Tritrichomonas</taxon>
    </lineage>
</organism>
<feature type="region of interest" description="Disordered" evidence="2">
    <location>
        <begin position="280"/>
        <end position="351"/>
    </location>
</feature>
<feature type="coiled-coil region" evidence="1">
    <location>
        <begin position="248"/>
        <end position="275"/>
    </location>
</feature>
<feature type="coiled-coil region" evidence="1">
    <location>
        <begin position="158"/>
        <end position="204"/>
    </location>
</feature>
<evidence type="ECO:0000313" key="4">
    <source>
        <dbReference type="Proteomes" id="UP000179807"/>
    </source>
</evidence>
<keyword evidence="4" id="KW-1185">Reference proteome</keyword>
<feature type="compositionally biased region" description="Polar residues" evidence="2">
    <location>
        <begin position="34"/>
        <end position="49"/>
    </location>
</feature>
<comment type="caution">
    <text evidence="3">The sequence shown here is derived from an EMBL/GenBank/DDBJ whole genome shotgun (WGS) entry which is preliminary data.</text>
</comment>
<feature type="region of interest" description="Disordered" evidence="2">
    <location>
        <begin position="1"/>
        <end position="51"/>
    </location>
</feature>
<dbReference type="GeneID" id="94847366"/>
<proteinExistence type="predicted"/>
<name>A0A1J4J4N3_9EUKA</name>